<dbReference type="Pfam" id="PF00013">
    <property type="entry name" value="KH_1"/>
    <property type="match status" value="2"/>
</dbReference>
<keyword evidence="1" id="KW-0694">RNA-binding</keyword>
<dbReference type="InterPro" id="IPR040148">
    <property type="entry name" value="FMR1"/>
</dbReference>
<dbReference type="InterPro" id="IPR004088">
    <property type="entry name" value="KH_dom_type_1"/>
</dbReference>
<dbReference type="Proteomes" id="UP000695022">
    <property type="component" value="Unplaced"/>
</dbReference>
<feature type="compositionally biased region" description="Low complexity" evidence="2">
    <location>
        <begin position="648"/>
        <end position="659"/>
    </location>
</feature>
<reference evidence="5" key="1">
    <citation type="submission" date="2025-08" db="UniProtKB">
        <authorList>
            <consortium name="RefSeq"/>
        </authorList>
    </citation>
    <scope>IDENTIFICATION</scope>
</reference>
<dbReference type="InterPro" id="IPR040472">
    <property type="entry name" value="FMRP_KH0"/>
</dbReference>
<dbReference type="RefSeq" id="XP_014662004.1">
    <property type="nucleotide sequence ID" value="XM_014806518.1"/>
</dbReference>
<accession>A0ABM1DPY3</accession>
<dbReference type="PROSITE" id="PS51641">
    <property type="entry name" value="AGENET_LIKE"/>
    <property type="match status" value="2"/>
</dbReference>
<proteinExistence type="predicted"/>
<dbReference type="CDD" id="cd22425">
    <property type="entry name" value="KH_I_FMR1_FXR_rpt1"/>
    <property type="match status" value="1"/>
</dbReference>
<dbReference type="CDD" id="cd22427">
    <property type="entry name" value="KH_I_FMR1_FXR_rpt3"/>
    <property type="match status" value="1"/>
</dbReference>
<feature type="compositionally biased region" description="Low complexity" evidence="2">
    <location>
        <begin position="621"/>
        <end position="631"/>
    </location>
</feature>
<feature type="compositionally biased region" description="Basic and acidic residues" evidence="2">
    <location>
        <begin position="543"/>
        <end position="571"/>
    </location>
</feature>
<dbReference type="Pfam" id="PF18336">
    <property type="entry name" value="Tudor_FRX1"/>
    <property type="match status" value="1"/>
</dbReference>
<feature type="compositionally biased region" description="Gly residues" evidence="2">
    <location>
        <begin position="469"/>
        <end position="485"/>
    </location>
</feature>
<feature type="compositionally biased region" description="Basic residues" evidence="2">
    <location>
        <begin position="602"/>
        <end position="613"/>
    </location>
</feature>
<sequence length="711" mass="79095">MQSTEYRVPIGNTAVQWAIWIKLRIPCCSENSKMEADALEVEVCGENGAYYKAFVRRLHEDDVTVTFENSVIMKMLEHAFKQKGMEQDTEAHGESRWQMDIRLPFSSVRLPPDPDTQLFEPQEGEDVEVMSRAVEDEPCGWWKAKVLMIKGEFYVCEFAGWDKAYNEILTIDRVRRPNKNLPISKRSFSQAEIPIPDDLQEFSKDVNQHKEFKKAIGAAVVYYNEDDGNLIALSTQNQAVKRAEMLSQMHFRNLRQKILLLTRTEEATKQLESTRLHANAGHVQEFSVREDLMGLAIGAHGVNIQQARKVDGVTAIELDETTCTFKIYGETEEAVKKARFYLEYAEESVQVPRSLIGKVIGKNGRIVQEIVDKSGVVRVKIEGDNEQTRIKREEGQVPFIFVGTVEAITNAKVLLEYHLAHLKEVEQLRIEQEEIAYQLRSMGGGPQGTRTGRGYDSQDESFRGRGRGRGGGFRGGRGRGRGSYGNGDRSGTASGEESVSDWDQGEGHNGFPRRGRGASRGRYQRGRGQGGGRPSFPSSSEASRNRSPEREGASGEPRGRGRGGDPRRRVTDEDDTVLDSQEVSSVNSMDRESVSSLDGSKAQRKRKRRKNRKAKGEEEATAAAAGTAPAEDTTSWPDEVTVNGAAENSNNNNSSGNSNDWHDNGGGRGARRGNFAHRASKYKSGAPFREGGANGRAEVMEETAPRPNAWP</sequence>
<dbReference type="PANTHER" id="PTHR10603:SF7">
    <property type="entry name" value="FRAGILE X MESSENGER RIBONUCLEOPROTEIN 1 HOMOLOG"/>
    <property type="match status" value="1"/>
</dbReference>
<dbReference type="InterPro" id="IPR041560">
    <property type="entry name" value="Tudor_FRM1"/>
</dbReference>
<dbReference type="Pfam" id="PF17904">
    <property type="entry name" value="KH_9"/>
    <property type="match status" value="1"/>
</dbReference>
<feature type="compositionally biased region" description="Polar residues" evidence="2">
    <location>
        <begin position="578"/>
        <end position="598"/>
    </location>
</feature>
<feature type="domain" description="Agenet-like" evidence="3">
    <location>
        <begin position="125"/>
        <end position="177"/>
    </location>
</feature>
<dbReference type="InterPro" id="IPR036612">
    <property type="entry name" value="KH_dom_type_1_sf"/>
</dbReference>
<feature type="region of interest" description="Disordered" evidence="2">
    <location>
        <begin position="440"/>
        <end position="711"/>
    </location>
</feature>
<evidence type="ECO:0000313" key="5">
    <source>
        <dbReference type="RefSeq" id="XP_014662004.1"/>
    </source>
</evidence>
<organism evidence="4 5">
    <name type="scientific">Priapulus caudatus</name>
    <name type="common">Priapulid worm</name>
    <dbReference type="NCBI Taxonomy" id="37621"/>
    <lineage>
        <taxon>Eukaryota</taxon>
        <taxon>Metazoa</taxon>
        <taxon>Ecdysozoa</taxon>
        <taxon>Scalidophora</taxon>
        <taxon>Priapulida</taxon>
        <taxon>Priapulimorpha</taxon>
        <taxon>Priapulimorphida</taxon>
        <taxon>Priapulidae</taxon>
        <taxon>Priapulus</taxon>
    </lineage>
</organism>
<feature type="compositionally biased region" description="Basic residues" evidence="2">
    <location>
        <begin position="511"/>
        <end position="525"/>
    </location>
</feature>
<evidence type="ECO:0000256" key="2">
    <source>
        <dbReference type="SAM" id="MobiDB-lite"/>
    </source>
</evidence>
<dbReference type="Gene3D" id="3.30.1370.10">
    <property type="entry name" value="K Homology domain, type 1"/>
    <property type="match status" value="2"/>
</dbReference>
<dbReference type="PROSITE" id="PS50084">
    <property type="entry name" value="KH_TYPE_1"/>
    <property type="match status" value="2"/>
</dbReference>
<dbReference type="InterPro" id="IPR004087">
    <property type="entry name" value="KH_dom"/>
</dbReference>
<dbReference type="CDD" id="cd20402">
    <property type="entry name" value="Tudor_Agenet_FMRP-like_rpt1"/>
    <property type="match status" value="1"/>
</dbReference>
<dbReference type="GeneID" id="106805047"/>
<evidence type="ECO:0000313" key="4">
    <source>
        <dbReference type="Proteomes" id="UP000695022"/>
    </source>
</evidence>
<dbReference type="Gene3D" id="2.30.30.140">
    <property type="match status" value="2"/>
</dbReference>
<dbReference type="PANTHER" id="PTHR10603">
    <property type="entry name" value="FRAGILE X MENTAL RETARDATION SYNDROME-RELATED PROTEIN"/>
    <property type="match status" value="1"/>
</dbReference>
<dbReference type="SMART" id="SM00322">
    <property type="entry name" value="KH"/>
    <property type="match status" value="2"/>
</dbReference>
<name>A0ABM1DPY3_PRICU</name>
<keyword evidence="4" id="KW-1185">Reference proteome</keyword>
<evidence type="ECO:0000256" key="1">
    <source>
        <dbReference type="PROSITE-ProRule" id="PRU00117"/>
    </source>
</evidence>
<gene>
    <name evidence="5" type="primary">LOC106805047</name>
</gene>
<evidence type="ECO:0000259" key="3">
    <source>
        <dbReference type="PROSITE" id="PS51641"/>
    </source>
</evidence>
<feature type="compositionally biased region" description="Basic residues" evidence="2">
    <location>
        <begin position="669"/>
        <end position="681"/>
    </location>
</feature>
<dbReference type="SUPFAM" id="SSF54791">
    <property type="entry name" value="Eukaryotic type KH-domain (KH-domain type I)"/>
    <property type="match status" value="2"/>
</dbReference>
<feature type="domain" description="Agenet-like" evidence="3">
    <location>
        <begin position="39"/>
        <end position="111"/>
    </location>
</feature>
<protein>
    <submittedName>
        <fullName evidence="5">Fragile X mental retardation syndrome-related protein 1-like isoform X1</fullName>
    </submittedName>
</protein>